<reference evidence="1 2" key="1">
    <citation type="journal article" date="2016" name="Nat. Commun.">
        <title>Thousands of microbial genomes shed light on interconnected biogeochemical processes in an aquifer system.</title>
        <authorList>
            <person name="Anantharaman K."/>
            <person name="Brown C.T."/>
            <person name="Hug L.A."/>
            <person name="Sharon I."/>
            <person name="Castelle C.J."/>
            <person name="Probst A.J."/>
            <person name="Thomas B.C."/>
            <person name="Singh A."/>
            <person name="Wilkins M.J."/>
            <person name="Karaoz U."/>
            <person name="Brodie E.L."/>
            <person name="Williams K.H."/>
            <person name="Hubbard S.S."/>
            <person name="Banfield J.F."/>
        </authorList>
    </citation>
    <scope>NUCLEOTIDE SEQUENCE [LARGE SCALE GENOMIC DNA]</scope>
</reference>
<evidence type="ECO:0000313" key="1">
    <source>
        <dbReference type="EMBL" id="OGI68491.1"/>
    </source>
</evidence>
<evidence type="ECO:0000313" key="2">
    <source>
        <dbReference type="Proteomes" id="UP000178235"/>
    </source>
</evidence>
<comment type="caution">
    <text evidence="1">The sequence shown here is derived from an EMBL/GenBank/DDBJ whole genome shotgun (WGS) entry which is preliminary data.</text>
</comment>
<organism evidence="1 2">
    <name type="scientific">Candidatus Nomurabacteria bacterium RIFCSPHIGHO2_01_FULL_42_15</name>
    <dbReference type="NCBI Taxonomy" id="1801742"/>
    <lineage>
        <taxon>Bacteria</taxon>
        <taxon>Candidatus Nomuraibacteriota</taxon>
    </lineage>
</organism>
<dbReference type="Proteomes" id="UP000178235">
    <property type="component" value="Unassembled WGS sequence"/>
</dbReference>
<name>A0A1F6VFQ9_9BACT</name>
<sequence length="60" mass="6897">MLSWFFPAEGEGSVPQHIELFERKVVEHDLDIGKPAVLEVLNSHHDNRPAQRIPHDLESK</sequence>
<proteinExistence type="predicted"/>
<accession>A0A1F6VFQ9</accession>
<dbReference type="EMBL" id="MFTS01000003">
    <property type="protein sequence ID" value="OGI68491.1"/>
    <property type="molecule type" value="Genomic_DNA"/>
</dbReference>
<protein>
    <submittedName>
        <fullName evidence="1">Uncharacterized protein</fullName>
    </submittedName>
</protein>
<gene>
    <name evidence="1" type="ORF">A2738_01240</name>
</gene>
<dbReference type="AlphaFoldDB" id="A0A1F6VFQ9"/>